<name>A0A5B9PR15_9BACT</name>
<accession>A0A5B9PR15</accession>
<proteinExistence type="predicted"/>
<dbReference type="AlphaFoldDB" id="A0A5B9PR15"/>
<sequence>MFSPKATGFGFQIGEVQTQPRTGKTLKLARRTFRWDFHLEAWPAKQMPTKRVLDIDCGVKTHCERKVCAKSRESGSFCSWLRPANNGQQAFQITPICPENACGSRKSVTRWPEDLSSPKQSISTVFPGELANFPLESGRLFCDNPRLNSTWTSKR</sequence>
<dbReference type="KEGG" id="mff:MFFC18_46850"/>
<protein>
    <submittedName>
        <fullName evidence="1">Uncharacterized protein</fullName>
    </submittedName>
</protein>
<evidence type="ECO:0000313" key="2">
    <source>
        <dbReference type="Proteomes" id="UP000322214"/>
    </source>
</evidence>
<evidence type="ECO:0000313" key="1">
    <source>
        <dbReference type="EMBL" id="QEG24763.1"/>
    </source>
</evidence>
<reference evidence="1 2" key="1">
    <citation type="submission" date="2019-08" db="EMBL/GenBank/DDBJ databases">
        <title>Deep-cultivation of Planctomycetes and their phenomic and genomic characterization uncovers novel biology.</title>
        <authorList>
            <person name="Wiegand S."/>
            <person name="Jogler M."/>
            <person name="Boedeker C."/>
            <person name="Pinto D."/>
            <person name="Vollmers J."/>
            <person name="Rivas-Marin E."/>
            <person name="Kohn T."/>
            <person name="Peeters S.H."/>
            <person name="Heuer A."/>
            <person name="Rast P."/>
            <person name="Oberbeckmann S."/>
            <person name="Bunk B."/>
            <person name="Jeske O."/>
            <person name="Meyerdierks A."/>
            <person name="Storesund J.E."/>
            <person name="Kallscheuer N."/>
            <person name="Luecker S."/>
            <person name="Lage O.M."/>
            <person name="Pohl T."/>
            <person name="Merkel B.J."/>
            <person name="Hornburger P."/>
            <person name="Mueller R.-W."/>
            <person name="Bruemmer F."/>
            <person name="Labrenz M."/>
            <person name="Spormann A.M."/>
            <person name="Op den Camp H."/>
            <person name="Overmann J."/>
            <person name="Amann R."/>
            <person name="Jetten M.S.M."/>
            <person name="Mascher T."/>
            <person name="Medema M.H."/>
            <person name="Devos D.P."/>
            <person name="Kaster A.-K."/>
            <person name="Ovreas L."/>
            <person name="Rohde M."/>
            <person name="Galperin M.Y."/>
            <person name="Jogler C."/>
        </authorList>
    </citation>
    <scope>NUCLEOTIDE SEQUENCE [LARGE SCALE GENOMIC DNA]</scope>
    <source>
        <strain evidence="1 2">FC18</strain>
    </source>
</reference>
<keyword evidence="2" id="KW-1185">Reference proteome</keyword>
<organism evidence="1 2">
    <name type="scientific">Mariniblastus fucicola</name>
    <dbReference type="NCBI Taxonomy" id="980251"/>
    <lineage>
        <taxon>Bacteria</taxon>
        <taxon>Pseudomonadati</taxon>
        <taxon>Planctomycetota</taxon>
        <taxon>Planctomycetia</taxon>
        <taxon>Pirellulales</taxon>
        <taxon>Pirellulaceae</taxon>
        <taxon>Mariniblastus</taxon>
    </lineage>
</organism>
<dbReference type="Proteomes" id="UP000322214">
    <property type="component" value="Chromosome"/>
</dbReference>
<gene>
    <name evidence="1" type="ORF">MFFC18_46850</name>
</gene>
<dbReference type="EMBL" id="CP042912">
    <property type="protein sequence ID" value="QEG24763.1"/>
    <property type="molecule type" value="Genomic_DNA"/>
</dbReference>